<name>A0A1D9I346_9BURK</name>
<dbReference type="Gene3D" id="2.60.120.600">
    <property type="entry name" value="Domain of unknown function DUF1214, C-terminal domain"/>
    <property type="match status" value="1"/>
</dbReference>
<evidence type="ECO:0000259" key="3">
    <source>
        <dbReference type="Pfam" id="PF06863"/>
    </source>
</evidence>
<dbReference type="InterPro" id="IPR037049">
    <property type="entry name" value="DUF1214_C_sf"/>
</dbReference>
<dbReference type="Proteomes" id="UP000177515">
    <property type="component" value="Chromosome 1"/>
</dbReference>
<dbReference type="Pfam" id="PF06742">
    <property type="entry name" value="DUF1214"/>
    <property type="match status" value="1"/>
</dbReference>
<evidence type="ECO:0000259" key="2">
    <source>
        <dbReference type="Pfam" id="PF06742"/>
    </source>
</evidence>
<reference evidence="4 5" key="1">
    <citation type="submission" date="2016-10" db="EMBL/GenBank/DDBJ databases">
        <title>Complete genome sequences of three Cupriavidus strains isolated from various Malaysian environments.</title>
        <authorList>
            <person name="Abdullah A.A.-A."/>
            <person name="Shafie N.A.H."/>
            <person name="Lau N.S."/>
        </authorList>
    </citation>
    <scope>NUCLEOTIDE SEQUENCE [LARGE SCALE GENOMIC DNA]</scope>
    <source>
        <strain evidence="4 5">USMAA1020</strain>
    </source>
</reference>
<dbReference type="EMBL" id="CP017754">
    <property type="protein sequence ID" value="AOZ06508.1"/>
    <property type="molecule type" value="Genomic_DNA"/>
</dbReference>
<keyword evidence="5" id="KW-1185">Reference proteome</keyword>
<feature type="domain" description="DUF1254" evidence="3">
    <location>
        <begin position="80"/>
        <end position="209"/>
    </location>
</feature>
<dbReference type="RefSeq" id="WP_071069621.1">
    <property type="nucleotide sequence ID" value="NZ_CP017754.1"/>
</dbReference>
<organism evidence="4 5">
    <name type="scientific">Cupriavidus malaysiensis</name>
    <dbReference type="NCBI Taxonomy" id="367825"/>
    <lineage>
        <taxon>Bacteria</taxon>
        <taxon>Pseudomonadati</taxon>
        <taxon>Pseudomonadota</taxon>
        <taxon>Betaproteobacteria</taxon>
        <taxon>Burkholderiales</taxon>
        <taxon>Burkholderiaceae</taxon>
        <taxon>Cupriavidus</taxon>
    </lineage>
</organism>
<dbReference type="PANTHER" id="PTHR36509:SF2">
    <property type="entry name" value="BLL3101 PROTEIN"/>
    <property type="match status" value="1"/>
</dbReference>
<keyword evidence="1" id="KW-0732">Signal</keyword>
<evidence type="ECO:0000256" key="1">
    <source>
        <dbReference type="SAM" id="SignalP"/>
    </source>
</evidence>
<evidence type="ECO:0000313" key="5">
    <source>
        <dbReference type="Proteomes" id="UP000177515"/>
    </source>
</evidence>
<dbReference type="PANTHER" id="PTHR36509">
    <property type="entry name" value="BLL3101 PROTEIN"/>
    <property type="match status" value="1"/>
</dbReference>
<sequence length="471" mass="50549">MSSSQRRPTVAKHLLAFAAACLCTNLAAAAAQDWSPAPAAPSQEATLHQAFDYAFPLVAMGRLRARMLGADARPGASQLNTWLHQHKLSGPDDRWVTTPNNDTAYSTLWLDLRQGPVALSVPDMAGRYYSLAFLDMATNNFELLGRRANGTRGGTFVVVGPDTTQPLPPNAQVIRAPANDVLVLARILVNGDADMPAVTALQDQFKVQPLGAGKTPPLWQAAPPVEQSPQAFVDMANLMLARNPAPRYEDALIQRLASVGICGAACRWDALSPEVKALWAQQLPAMLASLKGGLSATGATGATGAKSEGWSYSKDNLGDFGTDYAYRAQVALGGLLALKTVEAMYPVSFVDQQQRKLSGAHRYRLRLPAGALPVNGFWSLSMYEVEPDGKLFFTPNPIGRYAIGDRTAGLKAGPDGAIDIVMQRDAPADPAQRANWLPTPAGDFALVLRAYEPKAELRNGRVRVPAVERLD</sequence>
<dbReference type="InterPro" id="IPR010621">
    <property type="entry name" value="DUF1214"/>
</dbReference>
<dbReference type="InterPro" id="IPR010679">
    <property type="entry name" value="DUF1254"/>
</dbReference>
<feature type="domain" description="DUF1214" evidence="2">
    <location>
        <begin position="342"/>
        <end position="454"/>
    </location>
</feature>
<dbReference type="Pfam" id="PF06863">
    <property type="entry name" value="DUF1254"/>
    <property type="match status" value="1"/>
</dbReference>
<feature type="chain" id="PRO_5046883177" description="DUF1254 domain-containing protein" evidence="1">
    <location>
        <begin position="30"/>
        <end position="471"/>
    </location>
</feature>
<gene>
    <name evidence="4" type="ORF">BKK80_12260</name>
</gene>
<proteinExistence type="predicted"/>
<dbReference type="SUPFAM" id="SSF160935">
    <property type="entry name" value="VPA0735-like"/>
    <property type="match status" value="1"/>
</dbReference>
<evidence type="ECO:0000313" key="4">
    <source>
        <dbReference type="EMBL" id="AOZ06508.1"/>
    </source>
</evidence>
<protein>
    <recommendedName>
        <fullName evidence="6">DUF1254 domain-containing protein</fullName>
    </recommendedName>
</protein>
<accession>A0A1D9I346</accession>
<feature type="signal peptide" evidence="1">
    <location>
        <begin position="1"/>
        <end position="29"/>
    </location>
</feature>
<dbReference type="Gene3D" id="2.60.40.1610">
    <property type="entry name" value="Domain of unknown function DUF1254"/>
    <property type="match status" value="1"/>
</dbReference>
<dbReference type="InterPro" id="IPR037050">
    <property type="entry name" value="DUF1254_sf"/>
</dbReference>
<evidence type="ECO:0008006" key="6">
    <source>
        <dbReference type="Google" id="ProtNLM"/>
    </source>
</evidence>